<dbReference type="EMBL" id="BJHV01000001">
    <property type="protein sequence ID" value="GDY39174.1"/>
    <property type="molecule type" value="Genomic_DNA"/>
</dbReference>
<keyword evidence="2" id="KW-1185">Reference proteome</keyword>
<proteinExistence type="predicted"/>
<organism evidence="1 2">
    <name type="scientific">Streptomyces antimycoticus</name>
    <dbReference type="NCBI Taxonomy" id="68175"/>
    <lineage>
        <taxon>Bacteria</taxon>
        <taxon>Bacillati</taxon>
        <taxon>Actinomycetota</taxon>
        <taxon>Actinomycetes</taxon>
        <taxon>Kitasatosporales</taxon>
        <taxon>Streptomycetaceae</taxon>
        <taxon>Streptomyces</taxon>
        <taxon>Streptomyces violaceusniger group</taxon>
    </lineage>
</organism>
<evidence type="ECO:0000313" key="2">
    <source>
        <dbReference type="Proteomes" id="UP000299290"/>
    </source>
</evidence>
<dbReference type="Proteomes" id="UP000299290">
    <property type="component" value="Unassembled WGS sequence"/>
</dbReference>
<comment type="caution">
    <text evidence="1">The sequence shown here is derived from an EMBL/GenBank/DDBJ whole genome shotgun (WGS) entry which is preliminary data.</text>
</comment>
<sequence length="59" mass="6225">MMIVSSPPAGNRFTLTASPNWTLALFVAYESWSDTTSGAGFGGVARRTLSDVRAANTLC</sequence>
<accession>A0A4D4JTF9</accession>
<gene>
    <name evidence="1" type="ORF">SANT12839_000560</name>
</gene>
<name>A0A4D4JTF9_9ACTN</name>
<evidence type="ECO:0000313" key="1">
    <source>
        <dbReference type="EMBL" id="GDY39174.1"/>
    </source>
</evidence>
<protein>
    <submittedName>
        <fullName evidence="1">Uncharacterized protein</fullName>
    </submittedName>
</protein>
<reference evidence="1 2" key="1">
    <citation type="journal article" date="2020" name="Int. J. Syst. Evol. Microbiol.">
        <title>Reclassification of Streptomyces castelarensis and Streptomyces sporoclivatus as later heterotypic synonyms of Streptomyces antimycoticus.</title>
        <authorList>
            <person name="Komaki H."/>
            <person name="Tamura T."/>
        </authorList>
    </citation>
    <scope>NUCLEOTIDE SEQUENCE [LARGE SCALE GENOMIC DNA]</scope>
    <source>
        <strain evidence="1 2">NBRC 12839</strain>
    </source>
</reference>
<dbReference type="AlphaFoldDB" id="A0A4D4JTF9"/>